<dbReference type="InterPro" id="IPR028092">
    <property type="entry name" value="RD3"/>
</dbReference>
<dbReference type="PANTHER" id="PTHR28489:SF2">
    <property type="entry name" value="RENTINAL DEGENERATION 3-LIKE"/>
    <property type="match status" value="1"/>
</dbReference>
<dbReference type="Proteomes" id="UP000694865">
    <property type="component" value="Unplaced"/>
</dbReference>
<keyword evidence="2" id="KW-1185">Reference proteome</keyword>
<feature type="coiled-coil region" evidence="1">
    <location>
        <begin position="24"/>
        <end position="51"/>
    </location>
</feature>
<organism evidence="2 3">
    <name type="scientific">Saccoglossus kowalevskii</name>
    <name type="common">Acorn worm</name>
    <dbReference type="NCBI Taxonomy" id="10224"/>
    <lineage>
        <taxon>Eukaryota</taxon>
        <taxon>Metazoa</taxon>
        <taxon>Hemichordata</taxon>
        <taxon>Enteropneusta</taxon>
        <taxon>Harrimaniidae</taxon>
        <taxon>Saccoglossus</taxon>
    </lineage>
</organism>
<accession>A0ABM0GUV3</accession>
<dbReference type="PANTHER" id="PTHR28489">
    <property type="entry name" value="RENTINAL DEGENERATION 3-LIKE"/>
    <property type="match status" value="1"/>
</dbReference>
<dbReference type="Pfam" id="PF14473">
    <property type="entry name" value="RD3"/>
    <property type="match status" value="1"/>
</dbReference>
<gene>
    <name evidence="3" type="primary">LOC100375925</name>
</gene>
<reference evidence="3" key="1">
    <citation type="submission" date="2025-08" db="UniProtKB">
        <authorList>
            <consortium name="RefSeq"/>
        </authorList>
    </citation>
    <scope>IDENTIFICATION</scope>
    <source>
        <tissue evidence="3">Testes</tissue>
    </source>
</reference>
<evidence type="ECO:0000313" key="3">
    <source>
        <dbReference type="RefSeq" id="XP_002737849.1"/>
    </source>
</evidence>
<evidence type="ECO:0000313" key="2">
    <source>
        <dbReference type="Proteomes" id="UP000694865"/>
    </source>
</evidence>
<dbReference type="RefSeq" id="XP_002737849.1">
    <property type="nucleotide sequence ID" value="XM_002737803.2"/>
</dbReference>
<name>A0ABM0GUV3_SACKO</name>
<protein>
    <submittedName>
        <fullName evidence="3">Protein RD3-like</fullName>
    </submittedName>
</protein>
<evidence type="ECO:0000256" key="1">
    <source>
        <dbReference type="SAM" id="Coils"/>
    </source>
</evidence>
<keyword evidence="1" id="KW-0175">Coiled coil</keyword>
<dbReference type="GeneID" id="100375925"/>
<sequence length="211" mass="24262">MPLTSWFRGADYRPPEKCESIVVAESLLLELDTQMKEIERISREKEQEDKMKNSCVDYTWLISAPSKSFEMPQIQRLEIEELCSKVKPQESGKVITRFREILLRKPCVEEIPPLFKAVLQQVLQERPKEESLGEWVLKRTASLTKLKPSLHTRVYPFGGSGSDNESTGTDETEMTETRRVMSLPEFTNSPTQNSRYNSLPAFCANMDELPV</sequence>
<proteinExistence type="predicted"/>